<gene>
    <name evidence="4" type="ORF">N4S67_20345</name>
</gene>
<proteinExistence type="inferred from homology"/>
<sequence>MTVALSFAVLLETAGLIALAVVLIVSRRKLASARAALTRQHRGDDEPRRRRKPLGVAPMAVKTVVNTVQSADAILRRGIGGSVRSSIEDLAGWARVERPDLARITADGNVVLVFSDIEGSTARNESLGDRGWVKVLERHNELIERRVADHRGYVVKNQGDGFMIAFAEPGDAVRCCVAVQRALLQDPQRWDGFRVRMGAHVGTSVRRGDDLFGLDVALTARIAGLADGGQILVSDALRTSVHELDDIGFEAPRHVELKGFRDAQTVYAVAFSGGL</sequence>
<evidence type="ECO:0000256" key="2">
    <source>
        <dbReference type="SAM" id="Phobius"/>
    </source>
</evidence>
<dbReference type="Pfam" id="PF00211">
    <property type="entry name" value="Guanylate_cyc"/>
    <property type="match status" value="1"/>
</dbReference>
<evidence type="ECO:0000259" key="3">
    <source>
        <dbReference type="PROSITE" id="PS50125"/>
    </source>
</evidence>
<keyword evidence="2" id="KW-1133">Transmembrane helix</keyword>
<dbReference type="PANTHER" id="PTHR43081:SF1">
    <property type="entry name" value="ADENYLATE CYCLASE, TERMINAL-DIFFERENTIATION SPECIFIC"/>
    <property type="match status" value="1"/>
</dbReference>
<dbReference type="InterPro" id="IPR029787">
    <property type="entry name" value="Nucleotide_cyclase"/>
</dbReference>
<feature type="domain" description="Guanylate cyclase" evidence="3">
    <location>
        <begin position="111"/>
        <end position="223"/>
    </location>
</feature>
<evidence type="ECO:0000313" key="4">
    <source>
        <dbReference type="EMBL" id="MCT7660757.1"/>
    </source>
</evidence>
<dbReference type="SMART" id="SM00044">
    <property type="entry name" value="CYCc"/>
    <property type="match status" value="1"/>
</dbReference>
<dbReference type="InterPro" id="IPR050697">
    <property type="entry name" value="Adenylyl/Guanylyl_Cyclase_3/4"/>
</dbReference>
<comment type="caution">
    <text evidence="4">The sequence shown here is derived from an EMBL/GenBank/DDBJ whole genome shotgun (WGS) entry which is preliminary data.</text>
</comment>
<dbReference type="RefSeq" id="WP_260994834.1">
    <property type="nucleotide sequence ID" value="NZ_JAODWD010000005.1"/>
</dbReference>
<dbReference type="PROSITE" id="PS50125">
    <property type="entry name" value="GUANYLATE_CYCLASE_2"/>
    <property type="match status" value="1"/>
</dbReference>
<evidence type="ECO:0000256" key="1">
    <source>
        <dbReference type="ARBA" id="ARBA00005381"/>
    </source>
</evidence>
<protein>
    <submittedName>
        <fullName evidence="4">Adenylate/guanylate cyclase domain-containing protein</fullName>
    </submittedName>
</protein>
<accession>A0ABT2MET8</accession>
<dbReference type="Gene3D" id="3.30.70.1230">
    <property type="entry name" value="Nucleotide cyclase"/>
    <property type="match status" value="1"/>
</dbReference>
<keyword evidence="2" id="KW-0472">Membrane</keyword>
<evidence type="ECO:0000313" key="5">
    <source>
        <dbReference type="Proteomes" id="UP001206639"/>
    </source>
</evidence>
<dbReference type="EMBL" id="JAODWD010000005">
    <property type="protein sequence ID" value="MCT7660757.1"/>
    <property type="molecule type" value="Genomic_DNA"/>
</dbReference>
<dbReference type="Proteomes" id="UP001206639">
    <property type="component" value="Unassembled WGS sequence"/>
</dbReference>
<comment type="similarity">
    <text evidence="1">Belongs to the adenylyl cyclase class-3 family.</text>
</comment>
<keyword evidence="2" id="KW-0812">Transmembrane</keyword>
<dbReference type="InterPro" id="IPR001054">
    <property type="entry name" value="A/G_cyclase"/>
</dbReference>
<reference evidence="5" key="1">
    <citation type="submission" date="2023-07" db="EMBL/GenBank/DDBJ databases">
        <authorList>
            <person name="Deng Y."/>
            <person name="Zhang Y.-Q."/>
        </authorList>
    </citation>
    <scope>NUCLEOTIDE SEQUENCE [LARGE SCALE GENOMIC DNA]</scope>
    <source>
        <strain evidence="5">CPCC 205710</strain>
    </source>
</reference>
<organism evidence="4 5">
    <name type="scientific">Mycobacterium deserti</name>
    <dbReference type="NCBI Taxonomy" id="2978347"/>
    <lineage>
        <taxon>Bacteria</taxon>
        <taxon>Bacillati</taxon>
        <taxon>Actinomycetota</taxon>
        <taxon>Actinomycetes</taxon>
        <taxon>Mycobacteriales</taxon>
        <taxon>Mycobacteriaceae</taxon>
        <taxon>Mycobacterium</taxon>
    </lineage>
</organism>
<feature type="transmembrane region" description="Helical" evidence="2">
    <location>
        <begin position="6"/>
        <end position="25"/>
    </location>
</feature>
<dbReference type="PANTHER" id="PTHR43081">
    <property type="entry name" value="ADENYLATE CYCLASE, TERMINAL-DIFFERENTIATION SPECIFIC-RELATED"/>
    <property type="match status" value="1"/>
</dbReference>
<keyword evidence="5" id="KW-1185">Reference proteome</keyword>
<name>A0ABT2MET8_9MYCO</name>
<dbReference type="SUPFAM" id="SSF55073">
    <property type="entry name" value="Nucleotide cyclase"/>
    <property type="match status" value="1"/>
</dbReference>
<dbReference type="CDD" id="cd07302">
    <property type="entry name" value="CHD"/>
    <property type="match status" value="1"/>
</dbReference>